<keyword evidence="4" id="KW-1185">Reference proteome</keyword>
<evidence type="ECO:0000313" key="2">
    <source>
        <dbReference type="EMBL" id="MCG4746138.1"/>
    </source>
</evidence>
<evidence type="ECO:0000256" key="1">
    <source>
        <dbReference type="SAM" id="Phobius"/>
    </source>
</evidence>
<reference evidence="2" key="3">
    <citation type="submission" date="2022-01" db="EMBL/GenBank/DDBJ databases">
        <title>Collection of gut derived symbiotic bacterial strains cultured from healthy donors.</title>
        <authorList>
            <person name="Lin H."/>
            <person name="Kohout C."/>
            <person name="Waligurski E."/>
            <person name="Pamer E.G."/>
        </authorList>
    </citation>
    <scope>NUCLEOTIDE SEQUENCE</scope>
    <source>
        <strain evidence="2">DFI.6.55</strain>
    </source>
</reference>
<organism evidence="2 5">
    <name type="scientific">Enterocloster aldenensis</name>
    <dbReference type="NCBI Taxonomy" id="358742"/>
    <lineage>
        <taxon>Bacteria</taxon>
        <taxon>Bacillati</taxon>
        <taxon>Bacillota</taxon>
        <taxon>Clostridia</taxon>
        <taxon>Lachnospirales</taxon>
        <taxon>Lachnospiraceae</taxon>
        <taxon>Enterocloster</taxon>
    </lineage>
</organism>
<dbReference type="RefSeq" id="WP_165642831.1">
    <property type="nucleotide sequence ID" value="NZ_JAAITT010000040.1"/>
</dbReference>
<dbReference type="EMBL" id="JAKNGE010000013">
    <property type="protein sequence ID" value="MCG4746138.1"/>
    <property type="molecule type" value="Genomic_DNA"/>
</dbReference>
<proteinExistence type="predicted"/>
<sequence length="843" mass="96542">MSGDMEQTGEAQVSYRLDDKEQEEFIQWFGRSFLRRKRDAQLAGMNFQTYPRPDVSNLKEDTKIRMESRSIHIWSGQKELNLLHSALTDLEETGTLILFFAQKEFWAVPKRALGGEDGAGKWLGQLKAFCSRGICERTDFEAVRERCRRNGSRCFYFTRTVDQVMEAYMGLGRKEKELQNLRNLAVFPYRYAGVQALTLEPDGIYEYGERSMARHLYGDLKSAVHTRDCLYLIKGDGEEIMLPVDCLDGMGEPGQERLENQGEPEPEPPLCISRFLAVCNGRRPPGLPGLNPVKLDTPKTQERSKRRVWIRSRLDPDRLTVMNPYRKHGKSGAGWFSEYRKRKEELSGRRWWKCQKKRNKQKGSGGMGHPVSGYMLIGMTALITVAIAIWGRSLGKSLRTGGHLDYFYHPGVFLSGAGYFHMIDDMSAEAARVRAELLQVDEEEQDRGGADDAWKAQYMVTVPDDTVFDQVGKDGTYVSSKQYFTIQLPPGEWEDLSLSRDDDHLASSWAHVVVRGYRTEGRPRPMTGTGIPKTKDEYMKQMKANMAENEKLLKRQVPIPQVAGYTYQEKDGCILIRKEIRSTEGDGKYSLDLSLMAPEYTYTVSIWLEEETPENIGKARAVLDSFRLLDISTGICRQMEDAVFRGYYGRNIVMTSCLVLLEEEMGDEDIRECLDKVKKIDKGFIGSRQGQALAVRSKDSRWLGIDSPSLQQNCYEPNARKVSEIFQADVILYDEFDGDLLMVAYCSKDQKHSCQRATSFHKDILEQEFQCYGAEQKFPEELLQYMDLSMEEASAIWEDMDVVFQIEKWEALASHMTRMPVPREFIGMWDIAAFGDGFEVIRQ</sequence>
<feature type="transmembrane region" description="Helical" evidence="1">
    <location>
        <begin position="371"/>
        <end position="390"/>
    </location>
</feature>
<reference evidence="3 4" key="1">
    <citation type="journal article" date="2020" name="Cell Host Microbe">
        <title>Functional and Genomic Variation between Human-Derived Isolates of Lachnospiraceae Reveals Inter- and Intra-Species Diversity.</title>
        <authorList>
            <person name="Sorbara M.T."/>
            <person name="Littmann E.R."/>
            <person name="Fontana E."/>
            <person name="Moody T.U."/>
            <person name="Kohout C.E."/>
            <person name="Gjonbalaj M."/>
            <person name="Eaton V."/>
            <person name="Seok R."/>
            <person name="Leiner I.M."/>
            <person name="Pamer E.G."/>
        </authorList>
    </citation>
    <scope>NUCLEOTIDE SEQUENCE [LARGE SCALE GENOMIC DNA]</scope>
    <source>
        <strain evidence="3 4">MSK.1.17</strain>
    </source>
</reference>
<dbReference type="AlphaFoldDB" id="A0AAW5C1T4"/>
<name>A0AAW5C1T4_9FIRM</name>
<accession>A0AAW5C1T4</accession>
<dbReference type="Proteomes" id="UP000669239">
    <property type="component" value="Unassembled WGS sequence"/>
</dbReference>
<keyword evidence="1" id="KW-0812">Transmembrane</keyword>
<comment type="caution">
    <text evidence="2">The sequence shown here is derived from an EMBL/GenBank/DDBJ whole genome shotgun (WGS) entry which is preliminary data.</text>
</comment>
<dbReference type="EMBL" id="JAAITT010000040">
    <property type="protein sequence ID" value="NSJ51396.1"/>
    <property type="molecule type" value="Genomic_DNA"/>
</dbReference>
<keyword evidence="1" id="KW-0472">Membrane</keyword>
<reference evidence="3" key="2">
    <citation type="submission" date="2020-02" db="EMBL/GenBank/DDBJ databases">
        <authorList>
            <person name="Littmann E."/>
            <person name="Sorbara M."/>
        </authorList>
    </citation>
    <scope>NUCLEOTIDE SEQUENCE</scope>
    <source>
        <strain evidence="3">MSK.1.17</strain>
    </source>
</reference>
<evidence type="ECO:0000313" key="4">
    <source>
        <dbReference type="Proteomes" id="UP000669239"/>
    </source>
</evidence>
<protein>
    <submittedName>
        <fullName evidence="2">YcxB family protein</fullName>
    </submittedName>
</protein>
<keyword evidence="1" id="KW-1133">Transmembrane helix</keyword>
<dbReference type="Proteomes" id="UP001299608">
    <property type="component" value="Unassembled WGS sequence"/>
</dbReference>
<gene>
    <name evidence="3" type="ORF">G5B36_22185</name>
    <name evidence="2" type="ORF">L0N08_11995</name>
</gene>
<evidence type="ECO:0000313" key="3">
    <source>
        <dbReference type="EMBL" id="NSJ51396.1"/>
    </source>
</evidence>
<evidence type="ECO:0000313" key="5">
    <source>
        <dbReference type="Proteomes" id="UP001299608"/>
    </source>
</evidence>